<feature type="domain" description="DUF1254" evidence="2">
    <location>
        <begin position="33"/>
        <end position="141"/>
    </location>
</feature>
<keyword evidence="4" id="KW-1185">Reference proteome</keyword>
<name>A0A7W9CAK5_9MICO</name>
<proteinExistence type="predicted"/>
<dbReference type="Pfam" id="PF06863">
    <property type="entry name" value="DUF1254"/>
    <property type="match status" value="1"/>
</dbReference>
<dbReference type="AlphaFoldDB" id="A0A7W9CAK5"/>
<evidence type="ECO:0000259" key="2">
    <source>
        <dbReference type="Pfam" id="PF06863"/>
    </source>
</evidence>
<evidence type="ECO:0000259" key="1">
    <source>
        <dbReference type="Pfam" id="PF06742"/>
    </source>
</evidence>
<organism evidence="3 4">
    <name type="scientific">Microbacterium ginsengiterrae</name>
    <dbReference type="NCBI Taxonomy" id="546115"/>
    <lineage>
        <taxon>Bacteria</taxon>
        <taxon>Bacillati</taxon>
        <taxon>Actinomycetota</taxon>
        <taxon>Actinomycetes</taxon>
        <taxon>Micrococcales</taxon>
        <taxon>Microbacteriaceae</taxon>
        <taxon>Microbacterium</taxon>
    </lineage>
</organism>
<evidence type="ECO:0008006" key="5">
    <source>
        <dbReference type="Google" id="ProtNLM"/>
    </source>
</evidence>
<evidence type="ECO:0000313" key="4">
    <source>
        <dbReference type="Proteomes" id="UP000517712"/>
    </source>
</evidence>
<dbReference type="PANTHER" id="PTHR36509">
    <property type="entry name" value="BLL3101 PROTEIN"/>
    <property type="match status" value="1"/>
</dbReference>
<dbReference type="InterPro" id="IPR010679">
    <property type="entry name" value="DUF1254"/>
</dbReference>
<reference evidence="3 4" key="1">
    <citation type="submission" date="2020-08" db="EMBL/GenBank/DDBJ databases">
        <title>Sequencing the genomes of 1000 actinobacteria strains.</title>
        <authorList>
            <person name="Klenk H.-P."/>
        </authorList>
    </citation>
    <scope>NUCLEOTIDE SEQUENCE [LARGE SCALE GENOMIC DNA]</scope>
    <source>
        <strain evidence="3 4">DSM 24823</strain>
    </source>
</reference>
<sequence length="315" mass="34082">MTIFPATVSFENFARIESERMFAGIAAAAGSSNVWNHFRVPTPVDAQTVIRMNRDTLYSAAIIDVSEGATITLPEAAGRYISIMLVNQDHFINRVLHDAGTYELTAADLGSDFVCAAARILVDPEDPADVAEVNRLQDLLALTSVRGQQFAPAPYDPDSFTQTRAALLVLAKGLSGLARCFGRREDVDPIRHLLGSASAWGGLPESEASYINVEPGLPVGEYTLSVGEVPVDGFWSVSLYNAEGYFEPNDLGAYSVNSVTGIPDEDGSISIRFGGDPAAPNHLPLTEGWNYLVRLYRPRPEVLDGTWSFPTISGR</sequence>
<dbReference type="RefSeq" id="WP_184281204.1">
    <property type="nucleotide sequence ID" value="NZ_BAAAPG010000002.1"/>
</dbReference>
<dbReference type="InterPro" id="IPR037049">
    <property type="entry name" value="DUF1214_C_sf"/>
</dbReference>
<gene>
    <name evidence="3" type="ORF">HD600_000388</name>
</gene>
<evidence type="ECO:0000313" key="3">
    <source>
        <dbReference type="EMBL" id="MBB5741891.1"/>
    </source>
</evidence>
<dbReference type="Pfam" id="PF06742">
    <property type="entry name" value="DUF1214"/>
    <property type="match status" value="1"/>
</dbReference>
<dbReference type="EMBL" id="JACHMU010000001">
    <property type="protein sequence ID" value="MBB5741891.1"/>
    <property type="molecule type" value="Genomic_DNA"/>
</dbReference>
<dbReference type="PANTHER" id="PTHR36509:SF2">
    <property type="entry name" value="BLL3101 PROTEIN"/>
    <property type="match status" value="1"/>
</dbReference>
<dbReference type="Gene3D" id="2.60.120.600">
    <property type="entry name" value="Domain of unknown function DUF1214, C-terminal domain"/>
    <property type="match status" value="1"/>
</dbReference>
<dbReference type="InterPro" id="IPR010621">
    <property type="entry name" value="DUF1214"/>
</dbReference>
<protein>
    <recommendedName>
        <fullName evidence="5">Carboxylesterase</fullName>
    </recommendedName>
</protein>
<dbReference type="Proteomes" id="UP000517712">
    <property type="component" value="Unassembled WGS sequence"/>
</dbReference>
<comment type="caution">
    <text evidence="3">The sequence shown here is derived from an EMBL/GenBank/DDBJ whole genome shotgun (WGS) entry which is preliminary data.</text>
</comment>
<feature type="domain" description="DUF1214" evidence="1">
    <location>
        <begin position="221"/>
        <end position="299"/>
    </location>
</feature>
<accession>A0A7W9CAK5</accession>
<dbReference type="SUPFAM" id="SSF160935">
    <property type="entry name" value="VPA0735-like"/>
    <property type="match status" value="1"/>
</dbReference>